<dbReference type="Pfam" id="PF01063">
    <property type="entry name" value="Aminotran_4"/>
    <property type="match status" value="1"/>
</dbReference>
<dbReference type="InterPro" id="IPR001544">
    <property type="entry name" value="Aminotrans_IV"/>
</dbReference>
<dbReference type="CDD" id="cd00449">
    <property type="entry name" value="PLPDE_IV"/>
    <property type="match status" value="1"/>
</dbReference>
<dbReference type="OrthoDB" id="25921at2759"/>
<evidence type="ECO:0000256" key="1">
    <source>
        <dbReference type="ARBA" id="ARBA00001933"/>
    </source>
</evidence>
<evidence type="ECO:0000313" key="5">
    <source>
        <dbReference type="Proteomes" id="UP000708148"/>
    </source>
</evidence>
<name>A0A8S1J4T8_9CHLO</name>
<dbReference type="AlphaFoldDB" id="A0A8S1J4T8"/>
<dbReference type="SUPFAM" id="SSF56752">
    <property type="entry name" value="D-aminoacid aminotransferase-like PLP-dependent enzymes"/>
    <property type="match status" value="1"/>
</dbReference>
<dbReference type="InterPro" id="IPR043132">
    <property type="entry name" value="BCAT-like_C"/>
</dbReference>
<dbReference type="GO" id="GO:0046394">
    <property type="term" value="P:carboxylic acid biosynthetic process"/>
    <property type="evidence" value="ECO:0007669"/>
    <property type="project" value="UniProtKB-ARBA"/>
</dbReference>
<proteinExistence type="inferred from homology"/>
<comment type="cofactor">
    <cofactor evidence="1">
        <name>pyridoxal 5'-phosphate</name>
        <dbReference type="ChEBI" id="CHEBI:597326"/>
    </cofactor>
</comment>
<dbReference type="InterPro" id="IPR036038">
    <property type="entry name" value="Aminotransferase-like"/>
</dbReference>
<evidence type="ECO:0000313" key="4">
    <source>
        <dbReference type="EMBL" id="CAD7700808.1"/>
    </source>
</evidence>
<keyword evidence="5" id="KW-1185">Reference proteome</keyword>
<protein>
    <submittedName>
        <fullName evidence="4">Uncharacterized protein</fullName>
    </submittedName>
</protein>
<evidence type="ECO:0000256" key="3">
    <source>
        <dbReference type="ARBA" id="ARBA00022898"/>
    </source>
</evidence>
<dbReference type="FunFam" id="3.20.10.10:FF:000002">
    <property type="entry name" value="D-alanine aminotransferase"/>
    <property type="match status" value="1"/>
</dbReference>
<comment type="caution">
    <text evidence="4">The sequence shown here is derived from an EMBL/GenBank/DDBJ whole genome shotgun (WGS) entry which is preliminary data.</text>
</comment>
<dbReference type="PANTHER" id="PTHR42743">
    <property type="entry name" value="AMINO-ACID AMINOTRANSFERASE"/>
    <property type="match status" value="1"/>
</dbReference>
<comment type="similarity">
    <text evidence="2">Belongs to the class-IV pyridoxal-phosphate-dependent aminotransferase family.</text>
</comment>
<dbReference type="Proteomes" id="UP000708148">
    <property type="component" value="Unassembled WGS sequence"/>
</dbReference>
<dbReference type="InterPro" id="IPR050571">
    <property type="entry name" value="Class-IV_PLP-Dep_Aminotrnsfr"/>
</dbReference>
<dbReference type="EMBL" id="CAJHUC010001348">
    <property type="protein sequence ID" value="CAD7700808.1"/>
    <property type="molecule type" value="Genomic_DNA"/>
</dbReference>
<evidence type="ECO:0000256" key="2">
    <source>
        <dbReference type="ARBA" id="ARBA00009320"/>
    </source>
</evidence>
<gene>
    <name evidence="4" type="ORF">OSTQU699_LOCUS6167</name>
</gene>
<accession>A0A8S1J4T8</accession>
<dbReference type="Gene3D" id="3.20.10.10">
    <property type="entry name" value="D-amino Acid Aminotransferase, subunit A, domain 2"/>
    <property type="match status" value="1"/>
</dbReference>
<keyword evidence="3" id="KW-0663">Pyridoxal phosphate</keyword>
<dbReference type="GO" id="GO:0003824">
    <property type="term" value="F:catalytic activity"/>
    <property type="evidence" value="ECO:0007669"/>
    <property type="project" value="InterPro"/>
</dbReference>
<dbReference type="InterPro" id="IPR043131">
    <property type="entry name" value="BCAT-like_N"/>
</dbReference>
<dbReference type="PANTHER" id="PTHR42743:SF22">
    <property type="entry name" value="D-AMINO-ACID TRANSAMINASE, CHLOROPLASTIC"/>
    <property type="match status" value="1"/>
</dbReference>
<dbReference type="GO" id="GO:0008652">
    <property type="term" value="P:amino acid biosynthetic process"/>
    <property type="evidence" value="ECO:0007669"/>
    <property type="project" value="UniProtKB-ARBA"/>
</dbReference>
<organism evidence="4 5">
    <name type="scientific">Ostreobium quekettii</name>
    <dbReference type="NCBI Taxonomy" id="121088"/>
    <lineage>
        <taxon>Eukaryota</taxon>
        <taxon>Viridiplantae</taxon>
        <taxon>Chlorophyta</taxon>
        <taxon>core chlorophytes</taxon>
        <taxon>Ulvophyceae</taxon>
        <taxon>TCBD clade</taxon>
        <taxon>Bryopsidales</taxon>
        <taxon>Ostreobineae</taxon>
        <taxon>Ostreobiaceae</taxon>
        <taxon>Ostreobium</taxon>
    </lineage>
</organism>
<sequence>MVCPAALESPPAGARCFLPPAAGSHQGLRHGRASRRDVACQMRLPGLLSSPTPIIEAQEAFENLHALLPPFVRENFASFYSSEMGGIVLEPAAMVVPIEDRMVMRGHGVYDQCLLVNGHLYQLDEHLQRLYASSRKAGLEASVSFGELRKIILHTTAASRKLNGIVRFWLTGGRGTLGISPKEGKGTSFYVLVSSEDKFRDIQKGVRVKTSPVPSPPPYFLTTLTNGFLPHVVATMEAESEDCEVGILVDEDGQVLGAPAANIAMVTVDNDLVVPPHEDTVRGITMERILTLLEKTDDPNLTVSTVVRRHFTPQEAKTALEVFLTTTGVPVMAVTEWDGEIIAEGKPGINTLGFNALINNDEDDVEGSSVHAEVPYGYLTGMEEEEEDELALRLD</sequence>
<dbReference type="Gene3D" id="3.30.470.10">
    <property type="match status" value="1"/>
</dbReference>
<reference evidence="4" key="1">
    <citation type="submission" date="2020-12" db="EMBL/GenBank/DDBJ databases">
        <authorList>
            <person name="Iha C."/>
        </authorList>
    </citation>
    <scope>NUCLEOTIDE SEQUENCE</scope>
</reference>